<dbReference type="STRING" id="65393.PCC7424_0829"/>
<dbReference type="Gene3D" id="2.60.200.20">
    <property type="match status" value="1"/>
</dbReference>
<dbReference type="KEGG" id="cyc:PCC7424_0829"/>
<organism evidence="3 4">
    <name type="scientific">Gloeothece citriformis (strain PCC 7424)</name>
    <name type="common">Cyanothece sp. (strain PCC 7424)</name>
    <dbReference type="NCBI Taxonomy" id="65393"/>
    <lineage>
        <taxon>Bacteria</taxon>
        <taxon>Bacillati</taxon>
        <taxon>Cyanobacteriota</taxon>
        <taxon>Cyanophyceae</taxon>
        <taxon>Oscillatoriophycideae</taxon>
        <taxon>Chroococcales</taxon>
        <taxon>Aphanothecaceae</taxon>
        <taxon>Gloeothece</taxon>
        <taxon>Gloeothece citriformis</taxon>
    </lineage>
</organism>
<dbReference type="SMART" id="SM00240">
    <property type="entry name" value="FHA"/>
    <property type="match status" value="1"/>
</dbReference>
<keyword evidence="1" id="KW-0472">Membrane</keyword>
<accession>B7KH76</accession>
<dbReference type="PROSITE" id="PS50006">
    <property type="entry name" value="FHA_DOMAIN"/>
    <property type="match status" value="1"/>
</dbReference>
<dbReference type="Pfam" id="PF13240">
    <property type="entry name" value="Zn_Ribbon_1"/>
    <property type="match status" value="1"/>
</dbReference>
<proteinExistence type="predicted"/>
<dbReference type="InterPro" id="IPR008984">
    <property type="entry name" value="SMAD_FHA_dom_sf"/>
</dbReference>
<gene>
    <name evidence="3" type="ordered locus">PCC7424_0829</name>
</gene>
<feature type="transmembrane region" description="Helical" evidence="1">
    <location>
        <begin position="207"/>
        <end position="226"/>
    </location>
</feature>
<feature type="transmembrane region" description="Helical" evidence="1">
    <location>
        <begin position="321"/>
        <end position="341"/>
    </location>
</feature>
<dbReference type="PANTHER" id="PTHR36844:SF1">
    <property type="entry name" value="PROTEASE PRSW"/>
    <property type="match status" value="1"/>
</dbReference>
<protein>
    <submittedName>
        <fullName evidence="3">FHA domain containing protein</fullName>
    </submittedName>
</protein>
<evidence type="ECO:0000259" key="2">
    <source>
        <dbReference type="PROSITE" id="PS50006"/>
    </source>
</evidence>
<dbReference type="Pfam" id="PF00498">
    <property type="entry name" value="FHA"/>
    <property type="match status" value="1"/>
</dbReference>
<dbReference type="RefSeq" id="WP_012598232.1">
    <property type="nucleotide sequence ID" value="NC_011729.1"/>
</dbReference>
<dbReference type="CDD" id="cd00060">
    <property type="entry name" value="FHA"/>
    <property type="match status" value="1"/>
</dbReference>
<dbReference type="SUPFAM" id="SSF49879">
    <property type="entry name" value="SMAD/FHA domain"/>
    <property type="match status" value="1"/>
</dbReference>
<dbReference type="Pfam" id="PF13367">
    <property type="entry name" value="PrsW-protease"/>
    <property type="match status" value="1"/>
</dbReference>
<keyword evidence="1" id="KW-0812">Transmembrane</keyword>
<evidence type="ECO:0000313" key="4">
    <source>
        <dbReference type="Proteomes" id="UP000002384"/>
    </source>
</evidence>
<dbReference type="eggNOG" id="COG1716">
    <property type="taxonomic scope" value="Bacteria"/>
</dbReference>
<sequence length="439" mass="48703">MKICAHCGSTNLDSHRFCLKCGNLLPGASQQLTFYWQENRIEKNCSIEINHPNNKKIGTICLGRDPNLCDICLEDPKVSRLHAQISFDPQKSQFVIENLRENNPILVNNKKLIRGSKYLKNGETITLGDTQLRFTLPNSVYQSPQSTPTEINVPSSQQSPSTLSLTMLLPFVSTRKDFRQQPYFIPGIITIIWVVLLLASLGNSDLFNFLFGSFLGLGGFYFIYQLCGKKKPLWVLILSIISTPILLVTPVWTILVIIFRVILPGNISEQNTSLMATFTGFFFGAGLAEELLKALPLFGLMLFSKWFNAPKLGIKDPLDGIIFGAASGLGFTLIETLGQYVPEASQQGEVYGLQLLIIRIVASVFGHMAYSGYFGYYIGLSVLKPKQRWQILLIGYLIASITHALWNTSGILGIWALGLVGIVAYCLLIGAILRAKKIA</sequence>
<feature type="transmembrane region" description="Helical" evidence="1">
    <location>
        <begin position="353"/>
        <end position="377"/>
    </location>
</feature>
<evidence type="ECO:0000256" key="1">
    <source>
        <dbReference type="SAM" id="Phobius"/>
    </source>
</evidence>
<dbReference type="HOGENOM" id="CLU_599696_0_0_3"/>
<feature type="transmembrane region" description="Helical" evidence="1">
    <location>
        <begin position="412"/>
        <end position="433"/>
    </location>
</feature>
<dbReference type="Proteomes" id="UP000002384">
    <property type="component" value="Chromosome"/>
</dbReference>
<dbReference type="eggNOG" id="COG2339">
    <property type="taxonomic scope" value="Bacteria"/>
</dbReference>
<keyword evidence="1" id="KW-1133">Transmembrane helix</keyword>
<feature type="transmembrane region" description="Helical" evidence="1">
    <location>
        <begin position="233"/>
        <end position="262"/>
    </location>
</feature>
<dbReference type="EMBL" id="CP001291">
    <property type="protein sequence ID" value="ACK69285.1"/>
    <property type="molecule type" value="Genomic_DNA"/>
</dbReference>
<evidence type="ECO:0000313" key="3">
    <source>
        <dbReference type="EMBL" id="ACK69285.1"/>
    </source>
</evidence>
<dbReference type="InterPro" id="IPR026870">
    <property type="entry name" value="Zinc_ribbon_dom"/>
</dbReference>
<dbReference type="AlphaFoldDB" id="B7KH76"/>
<reference evidence="4" key="1">
    <citation type="journal article" date="2011" name="MBio">
        <title>Novel metabolic attributes of the genus Cyanothece, comprising a group of unicellular nitrogen-fixing Cyanobacteria.</title>
        <authorList>
            <person name="Bandyopadhyay A."/>
            <person name="Elvitigala T."/>
            <person name="Welsh E."/>
            <person name="Stockel J."/>
            <person name="Liberton M."/>
            <person name="Min H."/>
            <person name="Sherman L.A."/>
            <person name="Pakrasi H.B."/>
        </authorList>
    </citation>
    <scope>NUCLEOTIDE SEQUENCE [LARGE SCALE GENOMIC DNA]</scope>
    <source>
        <strain evidence="4">PCC 7424</strain>
    </source>
</reference>
<feature type="transmembrane region" description="Helical" evidence="1">
    <location>
        <begin position="389"/>
        <end position="406"/>
    </location>
</feature>
<keyword evidence="4" id="KW-1185">Reference proteome</keyword>
<dbReference type="InterPro" id="IPR000253">
    <property type="entry name" value="FHA_dom"/>
</dbReference>
<feature type="transmembrane region" description="Helical" evidence="1">
    <location>
        <begin position="274"/>
        <end position="300"/>
    </location>
</feature>
<feature type="domain" description="FHA" evidence="2">
    <location>
        <begin position="60"/>
        <end position="112"/>
    </location>
</feature>
<dbReference type="OrthoDB" id="9816434at2"/>
<feature type="transmembrane region" description="Helical" evidence="1">
    <location>
        <begin position="183"/>
        <end position="201"/>
    </location>
</feature>
<dbReference type="GO" id="GO:0008233">
    <property type="term" value="F:peptidase activity"/>
    <property type="evidence" value="ECO:0007669"/>
    <property type="project" value="InterPro"/>
</dbReference>
<dbReference type="InterPro" id="IPR026898">
    <property type="entry name" value="PrsW"/>
</dbReference>
<name>B7KH76_GLOC7</name>
<dbReference type="PANTHER" id="PTHR36844">
    <property type="entry name" value="PROTEASE PRSW"/>
    <property type="match status" value="1"/>
</dbReference>